<feature type="compositionally biased region" description="Basic and acidic residues" evidence="1">
    <location>
        <begin position="32"/>
        <end position="41"/>
    </location>
</feature>
<comment type="caution">
    <text evidence="2">The sequence shown here is derived from an EMBL/GenBank/DDBJ whole genome shotgun (WGS) entry which is preliminary data.</text>
</comment>
<dbReference type="Proteomes" id="UP000294746">
    <property type="component" value="Unassembled WGS sequence"/>
</dbReference>
<dbReference type="EMBL" id="SLXV01000024">
    <property type="protein sequence ID" value="TCP66440.1"/>
    <property type="molecule type" value="Genomic_DNA"/>
</dbReference>
<organism evidence="2 3">
    <name type="scientific">Baia soyae</name>
    <dbReference type="NCBI Taxonomy" id="1544746"/>
    <lineage>
        <taxon>Bacteria</taxon>
        <taxon>Bacillati</taxon>
        <taxon>Bacillota</taxon>
        <taxon>Bacilli</taxon>
        <taxon>Bacillales</taxon>
        <taxon>Thermoactinomycetaceae</taxon>
        <taxon>Baia</taxon>
    </lineage>
</organism>
<protein>
    <submittedName>
        <fullName evidence="2">Uncharacterized protein</fullName>
    </submittedName>
</protein>
<reference evidence="2 3" key="1">
    <citation type="submission" date="2019-03" db="EMBL/GenBank/DDBJ databases">
        <title>Genomic Encyclopedia of Type Strains, Phase IV (KMG-IV): sequencing the most valuable type-strain genomes for metagenomic binning, comparative biology and taxonomic classification.</title>
        <authorList>
            <person name="Goeker M."/>
        </authorList>
    </citation>
    <scope>NUCLEOTIDE SEQUENCE [LARGE SCALE GENOMIC DNA]</scope>
    <source>
        <strain evidence="2 3">DSM 46831</strain>
    </source>
</reference>
<name>A0A4R2RQM4_9BACL</name>
<dbReference type="RefSeq" id="WP_279388950.1">
    <property type="nucleotide sequence ID" value="NZ_SLXV01000024.1"/>
</dbReference>
<accession>A0A4R2RQM4</accession>
<sequence>MKVLKTVAEVVFNVWIGNERGEAFRDGNTPDNNEKDILEEK</sequence>
<keyword evidence="3" id="KW-1185">Reference proteome</keyword>
<evidence type="ECO:0000313" key="3">
    <source>
        <dbReference type="Proteomes" id="UP000294746"/>
    </source>
</evidence>
<evidence type="ECO:0000256" key="1">
    <source>
        <dbReference type="SAM" id="MobiDB-lite"/>
    </source>
</evidence>
<dbReference type="AlphaFoldDB" id="A0A4R2RQM4"/>
<evidence type="ECO:0000313" key="2">
    <source>
        <dbReference type="EMBL" id="TCP66440.1"/>
    </source>
</evidence>
<feature type="region of interest" description="Disordered" evidence="1">
    <location>
        <begin position="22"/>
        <end position="41"/>
    </location>
</feature>
<gene>
    <name evidence="2" type="ORF">EDD57_12419</name>
</gene>
<proteinExistence type="predicted"/>